<feature type="domain" description="Proteasome adapter and scaffold protein ECM29 HEAT-repeat" evidence="8">
    <location>
        <begin position="1277"/>
        <end position="1436"/>
    </location>
</feature>
<evidence type="ECO:0000313" key="9">
    <source>
        <dbReference type="EMBL" id="KFA67042.1"/>
    </source>
</evidence>
<reference evidence="9 10" key="1">
    <citation type="journal article" date="2014" name="BMC Genomics">
        <title>Comparative genome sequencing reveals chemotype-specific gene clusters in the toxigenic black mold Stachybotrys.</title>
        <authorList>
            <person name="Semeiks J."/>
            <person name="Borek D."/>
            <person name="Otwinowski Z."/>
            <person name="Grishin N.V."/>
        </authorList>
    </citation>
    <scope>NUCLEOTIDE SEQUENCE [LARGE SCALE GENOMIC DNA]</scope>
    <source>
        <strain evidence="9 10">IBT 40285</strain>
    </source>
</reference>
<dbReference type="GO" id="GO:0036503">
    <property type="term" value="P:ERAD pathway"/>
    <property type="evidence" value="ECO:0007669"/>
    <property type="project" value="TreeGrafter"/>
</dbReference>
<protein>
    <recommendedName>
        <fullName evidence="11">Proteasome component ECM29</fullName>
    </recommendedName>
</protein>
<dbReference type="GO" id="GO:0005737">
    <property type="term" value="C:cytoplasm"/>
    <property type="evidence" value="ECO:0007669"/>
    <property type="project" value="UniProtKB-SubCell"/>
</dbReference>
<keyword evidence="4" id="KW-0647">Proteasome</keyword>
<dbReference type="STRING" id="1283841.A0A084QSV7"/>
<evidence type="ECO:0000256" key="2">
    <source>
        <dbReference type="ARBA" id="ARBA00022490"/>
    </source>
</evidence>
<gene>
    <name evidence="9" type="ORF">S40285_07264</name>
</gene>
<evidence type="ECO:0000256" key="4">
    <source>
        <dbReference type="ARBA" id="ARBA00022942"/>
    </source>
</evidence>
<keyword evidence="5" id="KW-0175">Coiled coil</keyword>
<dbReference type="InterPro" id="IPR024372">
    <property type="entry name" value="Ecm29_N"/>
</dbReference>
<evidence type="ECO:0000256" key="6">
    <source>
        <dbReference type="SAM" id="MobiDB-lite"/>
    </source>
</evidence>
<evidence type="ECO:0000256" key="1">
    <source>
        <dbReference type="ARBA" id="ARBA00004496"/>
    </source>
</evidence>
<feature type="coiled-coil region" evidence="5">
    <location>
        <begin position="966"/>
        <end position="993"/>
    </location>
</feature>
<evidence type="ECO:0000313" key="10">
    <source>
        <dbReference type="Proteomes" id="UP000028524"/>
    </source>
</evidence>
<dbReference type="Gene3D" id="1.25.10.10">
    <property type="entry name" value="Leucine-rich Repeat Variant"/>
    <property type="match status" value="2"/>
</dbReference>
<dbReference type="Proteomes" id="UP000028524">
    <property type="component" value="Unassembled WGS sequence"/>
</dbReference>
<evidence type="ECO:0000259" key="7">
    <source>
        <dbReference type="Pfam" id="PF13001"/>
    </source>
</evidence>
<keyword evidence="3" id="KW-0677">Repeat</keyword>
<dbReference type="InterPro" id="IPR055443">
    <property type="entry name" value="HEAT_ECM29"/>
</dbReference>
<evidence type="ECO:0000256" key="3">
    <source>
        <dbReference type="ARBA" id="ARBA00022737"/>
    </source>
</evidence>
<dbReference type="Pfam" id="PF13001">
    <property type="entry name" value="ECM29_N"/>
    <property type="match status" value="1"/>
</dbReference>
<comment type="subcellular location">
    <subcellularLocation>
        <location evidence="1">Cytoplasm</location>
    </subcellularLocation>
</comment>
<evidence type="ECO:0000256" key="5">
    <source>
        <dbReference type="SAM" id="Coils"/>
    </source>
</evidence>
<dbReference type="InParanoid" id="A0A084QSV7"/>
<dbReference type="HOGENOM" id="CLU_000880_1_0_1"/>
<feature type="compositionally biased region" description="Basic and acidic residues" evidence="6">
    <location>
        <begin position="1656"/>
        <end position="1669"/>
    </location>
</feature>
<feature type="domain" description="Proteasome component Ecm29 N-terminal" evidence="7">
    <location>
        <begin position="14"/>
        <end position="512"/>
    </location>
</feature>
<dbReference type="FunCoup" id="A0A084QSV7">
    <property type="interactions" value="944"/>
</dbReference>
<dbReference type="OrthoDB" id="16066at2759"/>
<dbReference type="PANTHER" id="PTHR23346">
    <property type="entry name" value="TRANSLATIONAL ACTIVATOR GCN1-RELATED"/>
    <property type="match status" value="1"/>
</dbReference>
<dbReference type="InterPro" id="IPR011989">
    <property type="entry name" value="ARM-like"/>
</dbReference>
<accession>A0A084QSV7</accession>
<sequence>MAAASTEQRELQLVESVDFRILAVANNEEKLQQILQRYLAPLILKAASEYRSVSTKVIEILVRLKTFIKAPQIILPMVALLEQYKTQSSPVVKHLDLTFLQHSLERIDDHERRELIPKALRGFSQDEGQTRAGPMFHIILRLLLDARLPPRGSKDDEGYRAAIGLEDDADAKYLANRIGLFLRLRTPAGGKTWATANPTLSTEELQSLSLDGLESQTILRRWSEVKAKLVAFLASGALTDDEKFLPALYAASNLDKRVASAAEEIVKRSSVSVEEPAIVKSLFHAHSQLPAAYRIRILGLLSKSASSATMPDEILQVVSLNLAGNNSEDSPESNFAPSSYLERQKLITALFQYISWVARISPSKEKLAIGPKLIGDMMSHITSEGWPTPSQPSHEQAVLRSKAYETIGLVARSADWSVQERVDLAAWLFRSLSEDPTHEAVVNIDGALSSLTSIVPPQVGGEDENLRRLLLTYMLLPDEPPAVRSTRHAVVKWANQCLPFSNIHARWIDILAIAGRLDERGDVTEQGQKGLDPWTYFAHSEGDSTLPDWEAMTLTFLGTSIEPNTDAMSLDKPDPGNAVPVSTIFQNFQGSSMSAFPVAIRYIKHILLLTALEGFKVEPDWMQTLEARIKTDIGIRDQVRNYLRTADSGYVVFYLNACLEGAFVEDVSIAEEAVRCFVDIASLCSINHTAHLKRHTARLFGLLKSHNKDVRALVSRALGILASHPVQDHDDIKAWRADLPWDLDSTLATHGAVSNAAEGGLLALGYICSRSVYYNHFPPNQEAYPLSFLIDSRVPNSLYEVAVESFSQLWTAGLATPPDTGNSSLENIIDKLKKSAKKGNEKAIFALGRLAVCIEQEETAEGSVLSEGALGNILQELFGLHEIKQVEIHFTIGEALAAVTSRWDSNAIKLELDVEPATSSFRKPTRSAVLKAVLDKLFQDCKATKPSLLKASGVWLFCIVQYCSHLDEVQSRLREAQAAFMRLLAARDDLVQETASRGLSLVYERGDPDLKATLVKDLVATFTGTGTQLKVEQETELFEPGALPTGDGSSVTSYKDIVNLANEVGDQRLVYKFMSLAANAATWSTRSAFGRFGLSNILLDSEIEDPKLYPKLFRYRFDPNKNVQRSMDDIWKALVKDPGAVLETHFDAILDDLLKSILGREWRMREASCAALSDLLQGRPFPKYEKRYGDIWTSALKVLDDVKGSVRAAASSLCFSLSKGLVRQLEESPNGSAAKAMMKEALPFLLSDKGIDNSVQEVRLFSTSTVLQITKEGGEGLRSFIPVMVPQLLGLLSTLEPQEVNYYYQRMADDRRDEIDRLRSQAVNQSPISEAIDNLLRFVDAEVMVELAPGLEAAVKTALALPTKVGCSRVLNTLFTRHAQDIKPVSGRFLKLMERQILDKNDEVSQAYARTTAYMMRVVSDSVKQTFWEKLITMYFQSEEELRRQRIAVVVVSLAKISPDHFTAQENQLLPFAYLGSHDPNDHTSEVFREAWDQHAGSSRTVARYVPEIVVLVERCMDTAQWALRHAGALTVAAMIKDVVKASDATGEINAANQHAIWSVLEKTLALKTFDGKAKLLESFHEFVDKSPSLWEDDPKIATTMRKIAIREAKRNNEAYKVQGFESLWKFAKARKDLDMFEDIVEIVTPSLDQLTDAESGDKMDIDSKEDTAPKVAKSGVEAVSRGYNRASMNKQPVDVLRNIIRVLGPYLSSSHYDSIRREVWYDCVIDIMSDATANKEAEKPTPNKELEDVWSGYVSSLGLNAAESGTEPQRVKRANATLALIKAKKQGVFGALEADMGQFDQKIAAVTTEERSLEVQRAWRQVLELLRG</sequence>
<dbReference type="GO" id="GO:0000502">
    <property type="term" value="C:proteasome complex"/>
    <property type="evidence" value="ECO:0007669"/>
    <property type="project" value="UniProtKB-KW"/>
</dbReference>
<dbReference type="OMA" id="CRIKDIE"/>
<dbReference type="EMBL" id="KL660275">
    <property type="protein sequence ID" value="KFA67042.1"/>
    <property type="molecule type" value="Genomic_DNA"/>
</dbReference>
<feature type="region of interest" description="Disordered" evidence="6">
    <location>
        <begin position="1654"/>
        <end position="1674"/>
    </location>
</feature>
<dbReference type="GO" id="GO:0043248">
    <property type="term" value="P:proteasome assembly"/>
    <property type="evidence" value="ECO:0007669"/>
    <property type="project" value="InterPro"/>
</dbReference>
<dbReference type="InterPro" id="IPR016024">
    <property type="entry name" value="ARM-type_fold"/>
</dbReference>
<dbReference type="PANTHER" id="PTHR23346:SF19">
    <property type="entry name" value="PROTEASOME ADAPTER AND SCAFFOLD PROTEIN ECM29"/>
    <property type="match status" value="1"/>
</dbReference>
<keyword evidence="2" id="KW-0963">Cytoplasm</keyword>
<dbReference type="GO" id="GO:0060090">
    <property type="term" value="F:molecular adaptor activity"/>
    <property type="evidence" value="ECO:0007669"/>
    <property type="project" value="InterPro"/>
</dbReference>
<proteinExistence type="predicted"/>
<dbReference type="GO" id="GO:0005634">
    <property type="term" value="C:nucleus"/>
    <property type="evidence" value="ECO:0007669"/>
    <property type="project" value="TreeGrafter"/>
</dbReference>
<evidence type="ECO:0000259" key="8">
    <source>
        <dbReference type="Pfam" id="PF24492"/>
    </source>
</evidence>
<organism evidence="9 10">
    <name type="scientific">Stachybotrys chlorohalonatus (strain IBT 40285)</name>
    <dbReference type="NCBI Taxonomy" id="1283841"/>
    <lineage>
        <taxon>Eukaryota</taxon>
        <taxon>Fungi</taxon>
        <taxon>Dikarya</taxon>
        <taxon>Ascomycota</taxon>
        <taxon>Pezizomycotina</taxon>
        <taxon>Sordariomycetes</taxon>
        <taxon>Hypocreomycetidae</taxon>
        <taxon>Hypocreales</taxon>
        <taxon>Stachybotryaceae</taxon>
        <taxon>Stachybotrys</taxon>
    </lineage>
</organism>
<dbReference type="SUPFAM" id="SSF48371">
    <property type="entry name" value="ARM repeat"/>
    <property type="match status" value="3"/>
</dbReference>
<dbReference type="Pfam" id="PF23731">
    <property type="entry name" value="ARM_ECM29_C"/>
    <property type="match status" value="1"/>
</dbReference>
<evidence type="ECO:0008006" key="11">
    <source>
        <dbReference type="Google" id="ProtNLM"/>
    </source>
</evidence>
<name>A0A084QSV7_STAC4</name>
<dbReference type="Pfam" id="PF24492">
    <property type="entry name" value="HEAT_ECM29"/>
    <property type="match status" value="1"/>
</dbReference>
<keyword evidence="10" id="KW-1185">Reference proteome</keyword>